<evidence type="ECO:0000313" key="1">
    <source>
        <dbReference type="EMBL" id="GIY81049.1"/>
    </source>
</evidence>
<dbReference type="Proteomes" id="UP001054837">
    <property type="component" value="Unassembled WGS sequence"/>
</dbReference>
<protein>
    <submittedName>
        <fullName evidence="1">Uncharacterized protein</fullName>
    </submittedName>
</protein>
<accession>A0AAV4WGX7</accession>
<proteinExistence type="predicted"/>
<dbReference type="EMBL" id="BPLQ01014567">
    <property type="protein sequence ID" value="GIY81049.1"/>
    <property type="molecule type" value="Genomic_DNA"/>
</dbReference>
<name>A0AAV4WGX7_9ARAC</name>
<gene>
    <name evidence="1" type="ORF">CDAR_111411</name>
</gene>
<sequence length="116" mass="13494">MGEISKRLFGFSLSLFPTSFRSTAFPSRMRGTASLERWVDESYTKAMPYIYFDHLLFFMEQLSVLIFQTPVCNSATSERNPIFQSSSGKRRWLWKNNKGKKSSSSANEKFFFLEGF</sequence>
<evidence type="ECO:0000313" key="2">
    <source>
        <dbReference type="Proteomes" id="UP001054837"/>
    </source>
</evidence>
<dbReference type="AlphaFoldDB" id="A0AAV4WGX7"/>
<organism evidence="1 2">
    <name type="scientific">Caerostris darwini</name>
    <dbReference type="NCBI Taxonomy" id="1538125"/>
    <lineage>
        <taxon>Eukaryota</taxon>
        <taxon>Metazoa</taxon>
        <taxon>Ecdysozoa</taxon>
        <taxon>Arthropoda</taxon>
        <taxon>Chelicerata</taxon>
        <taxon>Arachnida</taxon>
        <taxon>Araneae</taxon>
        <taxon>Araneomorphae</taxon>
        <taxon>Entelegynae</taxon>
        <taxon>Araneoidea</taxon>
        <taxon>Araneidae</taxon>
        <taxon>Caerostris</taxon>
    </lineage>
</organism>
<reference evidence="1 2" key="1">
    <citation type="submission" date="2021-06" db="EMBL/GenBank/DDBJ databases">
        <title>Caerostris darwini draft genome.</title>
        <authorList>
            <person name="Kono N."/>
            <person name="Arakawa K."/>
        </authorList>
    </citation>
    <scope>NUCLEOTIDE SEQUENCE [LARGE SCALE GENOMIC DNA]</scope>
</reference>
<keyword evidence="2" id="KW-1185">Reference proteome</keyword>
<comment type="caution">
    <text evidence="1">The sequence shown here is derived from an EMBL/GenBank/DDBJ whole genome shotgun (WGS) entry which is preliminary data.</text>
</comment>